<dbReference type="AlphaFoldDB" id="A0A1M4S7T0"/>
<accession>A0A1M4S7T0</accession>
<dbReference type="HAMAP" id="MF_01448">
    <property type="entry name" value="UPF0473"/>
    <property type="match status" value="1"/>
</dbReference>
<dbReference type="OrthoDB" id="9811971at2"/>
<keyword evidence="4" id="KW-1185">Reference proteome</keyword>
<reference evidence="3 4" key="1">
    <citation type="submission" date="2016-11" db="EMBL/GenBank/DDBJ databases">
        <authorList>
            <person name="Jaros S."/>
            <person name="Januszkiewicz K."/>
            <person name="Wedrychowicz H."/>
        </authorList>
    </citation>
    <scope>NUCLEOTIDE SEQUENCE [LARGE SCALE GENOMIC DNA]</scope>
    <source>
        <strain evidence="3 4">DSM 14828</strain>
    </source>
</reference>
<comment type="similarity">
    <text evidence="1 2">Belongs to the UPF0473 family.</text>
</comment>
<organism evidence="3 4">
    <name type="scientific">Alkalibacter saccharofermentans DSM 14828</name>
    <dbReference type="NCBI Taxonomy" id="1120975"/>
    <lineage>
        <taxon>Bacteria</taxon>
        <taxon>Bacillati</taxon>
        <taxon>Bacillota</taxon>
        <taxon>Clostridia</taxon>
        <taxon>Eubacteriales</taxon>
        <taxon>Eubacteriaceae</taxon>
        <taxon>Alkalibacter</taxon>
    </lineage>
</organism>
<proteinExistence type="inferred from homology"/>
<name>A0A1M4S7T0_9FIRM</name>
<gene>
    <name evidence="3" type="ORF">SAMN02746064_00139</name>
</gene>
<evidence type="ECO:0000313" key="3">
    <source>
        <dbReference type="EMBL" id="SHE28238.1"/>
    </source>
</evidence>
<dbReference type="STRING" id="1120975.SAMN02746064_00139"/>
<dbReference type="PANTHER" id="PTHR40066:SF1">
    <property type="entry name" value="UPF0473 PROTEIN CBO2561_CLC_2432"/>
    <property type="match status" value="1"/>
</dbReference>
<dbReference type="PANTHER" id="PTHR40066">
    <property type="entry name" value="UPF0473 PROTEIN CBO2561/CLC_2432"/>
    <property type="match status" value="1"/>
</dbReference>
<evidence type="ECO:0000313" key="4">
    <source>
        <dbReference type="Proteomes" id="UP000184251"/>
    </source>
</evidence>
<protein>
    <recommendedName>
        <fullName evidence="2">UPF0473 protein SAMN02746064_00139</fullName>
    </recommendedName>
</protein>
<dbReference type="Proteomes" id="UP000184251">
    <property type="component" value="Unassembled WGS sequence"/>
</dbReference>
<sequence>MSKHVHDENCNHDHDHDNSIVLVDDSGEEMKFEIIITLEHEGKEYALLKKPEDDSDDMFAFRIEEDEDGELLIPVEEDKEIEMIQKIYNELADEDEE</sequence>
<dbReference type="RefSeq" id="WP_073269140.1">
    <property type="nucleotide sequence ID" value="NZ_FQTU01000001.1"/>
</dbReference>
<dbReference type="Pfam" id="PF06949">
    <property type="entry name" value="DUF1292"/>
    <property type="match status" value="1"/>
</dbReference>
<evidence type="ECO:0000256" key="1">
    <source>
        <dbReference type="ARBA" id="ARBA00008439"/>
    </source>
</evidence>
<dbReference type="EMBL" id="FQTU01000001">
    <property type="protein sequence ID" value="SHE28238.1"/>
    <property type="molecule type" value="Genomic_DNA"/>
</dbReference>
<evidence type="ECO:0000256" key="2">
    <source>
        <dbReference type="HAMAP-Rule" id="MF_01448"/>
    </source>
</evidence>
<dbReference type="InterPro" id="IPR009711">
    <property type="entry name" value="UPF0473"/>
</dbReference>